<dbReference type="AlphaFoldDB" id="A0A7W7GMY8"/>
<dbReference type="EMBL" id="JACHNA010000001">
    <property type="protein sequence ID" value="MBB4735096.1"/>
    <property type="molecule type" value="Genomic_DNA"/>
</dbReference>
<dbReference type="SUPFAM" id="SSF52833">
    <property type="entry name" value="Thioredoxin-like"/>
    <property type="match status" value="1"/>
</dbReference>
<name>A0A7W7GMY8_9MICC</name>
<protein>
    <recommendedName>
        <fullName evidence="3">Disulfide bond formation protein DsbA</fullName>
    </recommendedName>
</protein>
<dbReference type="Proteomes" id="UP000540191">
    <property type="component" value="Unassembled WGS sequence"/>
</dbReference>
<organism evidence="1 2">
    <name type="scientific">Micrococcus cohnii</name>
    <dbReference type="NCBI Taxonomy" id="993416"/>
    <lineage>
        <taxon>Bacteria</taxon>
        <taxon>Bacillati</taxon>
        <taxon>Actinomycetota</taxon>
        <taxon>Actinomycetes</taxon>
        <taxon>Micrococcales</taxon>
        <taxon>Micrococcaceae</taxon>
        <taxon>Micrococcus</taxon>
    </lineage>
</organism>
<dbReference type="InterPro" id="IPR053977">
    <property type="entry name" value="Rv2466c-like"/>
</dbReference>
<keyword evidence="2" id="KW-1185">Reference proteome</keyword>
<accession>A0A7W7GMY8</accession>
<comment type="caution">
    <text evidence="1">The sequence shown here is derived from an EMBL/GenBank/DDBJ whole genome shotgun (WGS) entry which is preliminary data.</text>
</comment>
<evidence type="ECO:0008006" key="3">
    <source>
        <dbReference type="Google" id="ProtNLM"/>
    </source>
</evidence>
<dbReference type="RefSeq" id="WP_158495775.1">
    <property type="nucleotide sequence ID" value="NZ_JACHNA010000001.1"/>
</dbReference>
<sequence>MTEQSASATQQTPVVEFGFDATCPFAWVSSRWILEVEKVRDIDLRFTVMSLSVLNEGRDLDPDYMEHLKTAWIPARAAIMVRDAHGVDALRDWYTVIGTKLHNEGVSDREEAVRLALAELDYDPTILDRARTDEVDDALRTSHKRVEQWVGNDVGTPAISVDGTAFFGPVITRIPRGEQAGELFDATVALARYPYFYELKRSRTTDPQFD</sequence>
<evidence type="ECO:0000313" key="1">
    <source>
        <dbReference type="EMBL" id="MBB4735096.1"/>
    </source>
</evidence>
<proteinExistence type="predicted"/>
<gene>
    <name evidence="1" type="ORF">HDA30_000604</name>
</gene>
<dbReference type="InterPro" id="IPR036249">
    <property type="entry name" value="Thioredoxin-like_sf"/>
</dbReference>
<dbReference type="Pfam" id="PF22234">
    <property type="entry name" value="Rv2466c-like"/>
    <property type="match status" value="1"/>
</dbReference>
<dbReference type="Gene3D" id="3.40.30.10">
    <property type="entry name" value="Glutaredoxin"/>
    <property type="match status" value="1"/>
</dbReference>
<reference evidence="1 2" key="1">
    <citation type="submission" date="2020-08" db="EMBL/GenBank/DDBJ databases">
        <title>Sequencing the genomes of 1000 actinobacteria strains.</title>
        <authorList>
            <person name="Klenk H.-P."/>
        </authorList>
    </citation>
    <scope>NUCLEOTIDE SEQUENCE [LARGE SCALE GENOMIC DNA]</scope>
    <source>
        <strain evidence="1 2">DSM 23974</strain>
    </source>
</reference>
<evidence type="ECO:0000313" key="2">
    <source>
        <dbReference type="Proteomes" id="UP000540191"/>
    </source>
</evidence>